<feature type="region of interest" description="Disordered" evidence="1">
    <location>
        <begin position="1"/>
        <end position="39"/>
    </location>
</feature>
<dbReference type="EMBL" id="VIEB01000056">
    <property type="protein sequence ID" value="TQE09547.1"/>
    <property type="molecule type" value="Genomic_DNA"/>
</dbReference>
<protein>
    <submittedName>
        <fullName evidence="2">Uncharacterized protein</fullName>
    </submittedName>
</protein>
<accession>A0A540NES3</accession>
<sequence>MRSCDESEASGSDTLSPCKKQGDDQYPKENKTRGARSTMLDSCREKTIVDLVV</sequence>
<organism evidence="2 3">
    <name type="scientific">Malus baccata</name>
    <name type="common">Siberian crab apple</name>
    <name type="synonym">Pyrus baccata</name>
    <dbReference type="NCBI Taxonomy" id="106549"/>
    <lineage>
        <taxon>Eukaryota</taxon>
        <taxon>Viridiplantae</taxon>
        <taxon>Streptophyta</taxon>
        <taxon>Embryophyta</taxon>
        <taxon>Tracheophyta</taxon>
        <taxon>Spermatophyta</taxon>
        <taxon>Magnoliopsida</taxon>
        <taxon>eudicotyledons</taxon>
        <taxon>Gunneridae</taxon>
        <taxon>Pentapetalae</taxon>
        <taxon>rosids</taxon>
        <taxon>fabids</taxon>
        <taxon>Rosales</taxon>
        <taxon>Rosaceae</taxon>
        <taxon>Amygdaloideae</taxon>
        <taxon>Maleae</taxon>
        <taxon>Malus</taxon>
    </lineage>
</organism>
<evidence type="ECO:0000313" key="2">
    <source>
        <dbReference type="EMBL" id="TQE09547.1"/>
    </source>
</evidence>
<keyword evidence="3" id="KW-1185">Reference proteome</keyword>
<name>A0A540NES3_MALBA</name>
<reference evidence="2 3" key="1">
    <citation type="journal article" date="2019" name="G3 (Bethesda)">
        <title>Sequencing of a Wild Apple (Malus baccata) Genome Unravels the Differences Between Cultivated and Wild Apple Species Regarding Disease Resistance and Cold Tolerance.</title>
        <authorList>
            <person name="Chen X."/>
        </authorList>
    </citation>
    <scope>NUCLEOTIDE SEQUENCE [LARGE SCALE GENOMIC DNA]</scope>
    <source>
        <strain evidence="3">cv. Shandingzi</strain>
        <tissue evidence="2">Leaves</tissue>
    </source>
</reference>
<dbReference type="AlphaFoldDB" id="A0A540NES3"/>
<proteinExistence type="predicted"/>
<evidence type="ECO:0000313" key="3">
    <source>
        <dbReference type="Proteomes" id="UP000315295"/>
    </source>
</evidence>
<gene>
    <name evidence="2" type="ORF">C1H46_004895</name>
</gene>
<comment type="caution">
    <text evidence="2">The sequence shown here is derived from an EMBL/GenBank/DDBJ whole genome shotgun (WGS) entry which is preliminary data.</text>
</comment>
<feature type="compositionally biased region" description="Basic and acidic residues" evidence="1">
    <location>
        <begin position="20"/>
        <end position="32"/>
    </location>
</feature>
<evidence type="ECO:0000256" key="1">
    <source>
        <dbReference type="SAM" id="MobiDB-lite"/>
    </source>
</evidence>
<dbReference type="Proteomes" id="UP000315295">
    <property type="component" value="Unassembled WGS sequence"/>
</dbReference>